<evidence type="ECO:0000313" key="6">
    <source>
        <dbReference type="EMBL" id="MBS4185570.1"/>
    </source>
</evidence>
<dbReference type="Pfam" id="PF00126">
    <property type="entry name" value="HTH_1"/>
    <property type="match status" value="1"/>
</dbReference>
<dbReference type="GO" id="GO:0005829">
    <property type="term" value="C:cytosol"/>
    <property type="evidence" value="ECO:0007669"/>
    <property type="project" value="TreeGrafter"/>
</dbReference>
<evidence type="ECO:0000313" key="8">
    <source>
        <dbReference type="Proteomes" id="UP000677265"/>
    </source>
</evidence>
<dbReference type="EMBL" id="JAGYPE020000002">
    <property type="protein sequence ID" value="MCH6264321.1"/>
    <property type="molecule type" value="Genomic_DNA"/>
</dbReference>
<dbReference type="Gene3D" id="3.40.190.290">
    <property type="match status" value="1"/>
</dbReference>
<dbReference type="FunFam" id="1.10.10.10:FF:000001">
    <property type="entry name" value="LysR family transcriptional regulator"/>
    <property type="match status" value="1"/>
</dbReference>
<feature type="domain" description="HTH lysR-type" evidence="5">
    <location>
        <begin position="1"/>
        <end position="58"/>
    </location>
</feature>
<gene>
    <name evidence="7" type="ORF">KHB02_002100</name>
    <name evidence="6" type="ORF">KHB02_29735</name>
</gene>
<comment type="caution">
    <text evidence="6">The sequence shown here is derived from an EMBL/GenBank/DDBJ whole genome shotgun (WGS) entry which is preliminary data.</text>
</comment>
<dbReference type="InterPro" id="IPR036388">
    <property type="entry name" value="WH-like_DNA-bd_sf"/>
</dbReference>
<dbReference type="InterPro" id="IPR000847">
    <property type="entry name" value="LysR_HTH_N"/>
</dbReference>
<evidence type="ECO:0000256" key="3">
    <source>
        <dbReference type="ARBA" id="ARBA00023125"/>
    </source>
</evidence>
<dbReference type="PANTHER" id="PTHR30419">
    <property type="entry name" value="HTH-TYPE TRANSCRIPTIONAL REGULATOR YBHD"/>
    <property type="match status" value="1"/>
</dbReference>
<dbReference type="CDD" id="cd05466">
    <property type="entry name" value="PBP2_LTTR_substrate"/>
    <property type="match status" value="1"/>
</dbReference>
<dbReference type="Pfam" id="PF03466">
    <property type="entry name" value="LysR_substrate"/>
    <property type="match status" value="1"/>
</dbReference>
<keyword evidence="8" id="KW-1185">Reference proteome</keyword>
<dbReference type="SUPFAM" id="SSF46785">
    <property type="entry name" value="Winged helix' DNA-binding domain"/>
    <property type="match status" value="1"/>
</dbReference>
<dbReference type="GO" id="GO:0003700">
    <property type="term" value="F:DNA-binding transcription factor activity"/>
    <property type="evidence" value="ECO:0007669"/>
    <property type="project" value="InterPro"/>
</dbReference>
<dbReference type="AlphaFoldDB" id="A0A942T513"/>
<evidence type="ECO:0000259" key="5">
    <source>
        <dbReference type="PROSITE" id="PS50931"/>
    </source>
</evidence>
<accession>A0A942T513</accession>
<sequence length="313" mass="35590">MQFEQLEYIVSVMELRSFSKAGQALHISQSAISQSITKLENELGVKLFERQHNGVKPTEAGKQLVTIAMDVLQNLNRLQVEAEKYKIASKSRLTIGIVSGLHLPILPKLLADIKQEFPQQEIALVEKSSLHITESIIKKEIDLGILVIYDETLKYRNSITFTKLSPIHFFVLVDPASPLAYSAFLEPKDITDQTLVMFNGEYMNWFFKIFNQQYGPLKLLFTTNNNENISEAVRNGLAIAIETESEVQTNPFVKSGEILAIPLIEDVNKNSFLGMATLKNKAFSIENQKTMKYFEREISDLYNKRRTIIPSKL</sequence>
<dbReference type="PROSITE" id="PS50931">
    <property type="entry name" value="HTH_LYSR"/>
    <property type="match status" value="1"/>
</dbReference>
<dbReference type="Proteomes" id="UP000677265">
    <property type="component" value="Unassembled WGS sequence"/>
</dbReference>
<dbReference type="RefSeq" id="WP_213145420.1">
    <property type="nucleotide sequence ID" value="NZ_JAGYPE020000002.1"/>
</dbReference>
<evidence type="ECO:0000256" key="2">
    <source>
        <dbReference type="ARBA" id="ARBA00023015"/>
    </source>
</evidence>
<dbReference type="PRINTS" id="PR00039">
    <property type="entry name" value="HTHLYSR"/>
</dbReference>
<dbReference type="EMBL" id="JAGYPE010000006">
    <property type="protein sequence ID" value="MBS4185570.1"/>
    <property type="molecule type" value="Genomic_DNA"/>
</dbReference>
<keyword evidence="2" id="KW-0805">Transcription regulation</keyword>
<proteinExistence type="inferred from homology"/>
<dbReference type="SUPFAM" id="SSF53850">
    <property type="entry name" value="Periplasmic binding protein-like II"/>
    <property type="match status" value="1"/>
</dbReference>
<name>A0A942T513_9BACI</name>
<evidence type="ECO:0000256" key="1">
    <source>
        <dbReference type="ARBA" id="ARBA00009437"/>
    </source>
</evidence>
<dbReference type="InterPro" id="IPR036390">
    <property type="entry name" value="WH_DNA-bd_sf"/>
</dbReference>
<keyword evidence="3" id="KW-0238">DNA-binding</keyword>
<comment type="similarity">
    <text evidence="1">Belongs to the LysR transcriptional regulatory family.</text>
</comment>
<organism evidence="6">
    <name type="scientific">Neobacillus citreus</name>
    <dbReference type="NCBI Taxonomy" id="2833578"/>
    <lineage>
        <taxon>Bacteria</taxon>
        <taxon>Bacillati</taxon>
        <taxon>Bacillota</taxon>
        <taxon>Bacilli</taxon>
        <taxon>Bacillales</taxon>
        <taxon>Bacillaceae</taxon>
        <taxon>Neobacillus</taxon>
    </lineage>
</organism>
<reference evidence="6" key="1">
    <citation type="submission" date="2021-05" db="EMBL/GenBank/DDBJ databases">
        <title>Novel Bacillus species.</title>
        <authorList>
            <person name="Liu G."/>
        </authorList>
    </citation>
    <scope>NUCLEOTIDE SEQUENCE</scope>
    <source>
        <strain evidence="6 8">FJAT-50051</strain>
    </source>
</reference>
<evidence type="ECO:0000256" key="4">
    <source>
        <dbReference type="ARBA" id="ARBA00023163"/>
    </source>
</evidence>
<dbReference type="InterPro" id="IPR050950">
    <property type="entry name" value="HTH-type_LysR_regulators"/>
</dbReference>
<evidence type="ECO:0000313" key="7">
    <source>
        <dbReference type="EMBL" id="MCH6264321.1"/>
    </source>
</evidence>
<dbReference type="InterPro" id="IPR005119">
    <property type="entry name" value="LysR_subst-bd"/>
</dbReference>
<dbReference type="Gene3D" id="1.10.10.10">
    <property type="entry name" value="Winged helix-like DNA-binding domain superfamily/Winged helix DNA-binding domain"/>
    <property type="match status" value="1"/>
</dbReference>
<keyword evidence="4" id="KW-0804">Transcription</keyword>
<dbReference type="GO" id="GO:0003677">
    <property type="term" value="F:DNA binding"/>
    <property type="evidence" value="ECO:0007669"/>
    <property type="project" value="UniProtKB-KW"/>
</dbReference>
<protein>
    <submittedName>
        <fullName evidence="6">LysR family transcriptional regulator</fullName>
    </submittedName>
</protein>